<dbReference type="EMBL" id="CP019633">
    <property type="protein sequence ID" value="AQQ08232.1"/>
    <property type="molecule type" value="Genomic_DNA"/>
</dbReference>
<dbReference type="KEGG" id="pbu:L21SP3_00008"/>
<dbReference type="InterPro" id="IPR013424">
    <property type="entry name" value="Ice-binding_C"/>
</dbReference>
<evidence type="ECO:0000313" key="4">
    <source>
        <dbReference type="Proteomes" id="UP000188273"/>
    </source>
</evidence>
<dbReference type="Pfam" id="PF07589">
    <property type="entry name" value="PEP-CTERM"/>
    <property type="match status" value="1"/>
</dbReference>
<feature type="chain" id="PRO_5010239264" description="Ice-binding protein C-terminal domain-containing protein" evidence="1">
    <location>
        <begin position="20"/>
        <end position="208"/>
    </location>
</feature>
<dbReference type="AlphaFoldDB" id="A0A1Q2HLE4"/>
<evidence type="ECO:0000313" key="3">
    <source>
        <dbReference type="EMBL" id="AQQ08232.1"/>
    </source>
</evidence>
<gene>
    <name evidence="3" type="ORF">L21SP3_00008</name>
</gene>
<keyword evidence="4" id="KW-1185">Reference proteome</keyword>
<keyword evidence="1" id="KW-0732">Signal</keyword>
<reference evidence="4" key="1">
    <citation type="submission" date="2017-02" db="EMBL/GenBank/DDBJ databases">
        <title>Comparative genomics and description of representatives of a novel lineage of planctomycetes thriving in anoxic sediments.</title>
        <authorList>
            <person name="Spring S."/>
            <person name="Bunk B."/>
            <person name="Sproer C."/>
            <person name="Klenk H.-P."/>
        </authorList>
    </citation>
    <scope>NUCLEOTIDE SEQUENCE [LARGE SCALE GENOMIC DNA]</scope>
    <source>
        <strain evidence="4">L21-RPul-D3</strain>
    </source>
</reference>
<name>A0A1Q2HLE4_9BACT</name>
<proteinExistence type="predicted"/>
<sequence length="208" mass="22652" precursor="true">MKKCIMLMAVLAIAGFSTAGFSVSYTEIIDDGADSGLQPGQDIDKIYMAEDASNYYFKMDMVGAMSLTGNNFAGYNGIYIDLDQNDSTGFTGSNYDYFHSSLDGFEFLADAHFGGTVSLSNTVNHYHTLTSPDGLDAGNNSTWDGSYTIEYRIDKEFFDGDMFCLAGATVEEGSEPENYDTTSSYCVPEPTTMALLGACGLFLRKRKS</sequence>
<dbReference type="NCBIfam" id="TIGR02595">
    <property type="entry name" value="PEP_CTERM"/>
    <property type="match status" value="1"/>
</dbReference>
<evidence type="ECO:0000259" key="2">
    <source>
        <dbReference type="Pfam" id="PF07589"/>
    </source>
</evidence>
<dbReference type="Proteomes" id="UP000188273">
    <property type="component" value="Chromosome"/>
</dbReference>
<accession>A0A1Q2HLE4</accession>
<feature type="domain" description="Ice-binding protein C-terminal" evidence="2">
    <location>
        <begin position="187"/>
        <end position="206"/>
    </location>
</feature>
<evidence type="ECO:0000256" key="1">
    <source>
        <dbReference type="SAM" id="SignalP"/>
    </source>
</evidence>
<protein>
    <recommendedName>
        <fullName evidence="2">Ice-binding protein C-terminal domain-containing protein</fullName>
    </recommendedName>
</protein>
<feature type="signal peptide" evidence="1">
    <location>
        <begin position="1"/>
        <end position="19"/>
    </location>
</feature>
<organism evidence="3 4">
    <name type="scientific">Sedimentisphaera cyanobacteriorum</name>
    <dbReference type="NCBI Taxonomy" id="1940790"/>
    <lineage>
        <taxon>Bacteria</taxon>
        <taxon>Pseudomonadati</taxon>
        <taxon>Planctomycetota</taxon>
        <taxon>Phycisphaerae</taxon>
        <taxon>Sedimentisphaerales</taxon>
        <taxon>Sedimentisphaeraceae</taxon>
        <taxon>Sedimentisphaera</taxon>
    </lineage>
</organism>